<name>A0ABV1KDV3_9PSEU</name>
<keyword evidence="7" id="KW-1185">Reference proteome</keyword>
<evidence type="ECO:0000256" key="3">
    <source>
        <dbReference type="ARBA" id="ARBA00023239"/>
    </source>
</evidence>
<evidence type="ECO:0000256" key="2">
    <source>
        <dbReference type="ARBA" id="ARBA00023098"/>
    </source>
</evidence>
<dbReference type="InterPro" id="IPR029045">
    <property type="entry name" value="ClpP/crotonase-like_dom_sf"/>
</dbReference>
<dbReference type="Gene3D" id="3.90.226.10">
    <property type="entry name" value="2-enoyl-CoA Hydratase, Chain A, domain 1"/>
    <property type="match status" value="1"/>
</dbReference>
<dbReference type="RefSeq" id="WP_349299719.1">
    <property type="nucleotide sequence ID" value="NZ_JBEDNQ010000008.1"/>
</dbReference>
<dbReference type="EMBL" id="JBEDNQ010000008">
    <property type="protein sequence ID" value="MEQ3552646.1"/>
    <property type="molecule type" value="Genomic_DNA"/>
</dbReference>
<dbReference type="InterPro" id="IPR001753">
    <property type="entry name" value="Enoyl-CoA_hydra/iso"/>
</dbReference>
<sequence length="275" mass="28637">MTTSTTPPDVTDRVELHRQGHVLVIRMRRTAARNAIDAPMTAALDAALNEMDDDPELWCGVLTGDAQVFSAGTDLAGGAGEPTARGGPYGVVGRRRSTPLIAAVEGFALGGGFELVLACDMVVAGRSTRFGLPEVSRGVVATCGGIFRSARPLPLTIAKQMLLTGLQLPAPRAYQLGLVNELVDDGDAEIAAVALAERVCDNSPSAVSATLRALDEVVAEADELGWRATHEAFATVLGSADHHEGVAAFLEKRPPRWTGRASTAGNAPHRPGGTG</sequence>
<organism evidence="6 7">
    <name type="scientific">Pseudonocardia nematodicida</name>
    <dbReference type="NCBI Taxonomy" id="1206997"/>
    <lineage>
        <taxon>Bacteria</taxon>
        <taxon>Bacillati</taxon>
        <taxon>Actinomycetota</taxon>
        <taxon>Actinomycetes</taxon>
        <taxon>Pseudonocardiales</taxon>
        <taxon>Pseudonocardiaceae</taxon>
        <taxon>Pseudonocardia</taxon>
    </lineage>
</organism>
<proteinExistence type="inferred from homology"/>
<dbReference type="InterPro" id="IPR014748">
    <property type="entry name" value="Enoyl-CoA_hydra_C"/>
</dbReference>
<accession>A0ABV1KDV3</accession>
<evidence type="ECO:0000256" key="4">
    <source>
        <dbReference type="RuleBase" id="RU003707"/>
    </source>
</evidence>
<keyword evidence="3" id="KW-0456">Lyase</keyword>
<evidence type="ECO:0000256" key="5">
    <source>
        <dbReference type="SAM" id="MobiDB-lite"/>
    </source>
</evidence>
<reference evidence="6 7" key="1">
    <citation type="submission" date="2024-03" db="EMBL/GenBank/DDBJ databases">
        <title>Draft genome sequence of Pseudonocardia nematodicida JCM 31783.</title>
        <authorList>
            <person name="Butdee W."/>
            <person name="Duangmal K."/>
        </authorList>
    </citation>
    <scope>NUCLEOTIDE SEQUENCE [LARGE SCALE GENOMIC DNA]</scope>
    <source>
        <strain evidence="6 7">JCM 31783</strain>
    </source>
</reference>
<dbReference type="CDD" id="cd06558">
    <property type="entry name" value="crotonase-like"/>
    <property type="match status" value="1"/>
</dbReference>
<comment type="caution">
    <text evidence="6">The sequence shown here is derived from an EMBL/GenBank/DDBJ whole genome shotgun (WGS) entry which is preliminary data.</text>
</comment>
<dbReference type="Proteomes" id="UP001494902">
    <property type="component" value="Unassembled WGS sequence"/>
</dbReference>
<evidence type="ECO:0000313" key="6">
    <source>
        <dbReference type="EMBL" id="MEQ3552646.1"/>
    </source>
</evidence>
<comment type="similarity">
    <text evidence="1 4">Belongs to the enoyl-CoA hydratase/isomerase family.</text>
</comment>
<dbReference type="SUPFAM" id="SSF52096">
    <property type="entry name" value="ClpP/crotonase"/>
    <property type="match status" value="1"/>
</dbReference>
<feature type="region of interest" description="Disordered" evidence="5">
    <location>
        <begin position="254"/>
        <end position="275"/>
    </location>
</feature>
<keyword evidence="2" id="KW-0443">Lipid metabolism</keyword>
<dbReference type="Pfam" id="PF00378">
    <property type="entry name" value="ECH_1"/>
    <property type="match status" value="1"/>
</dbReference>
<dbReference type="PANTHER" id="PTHR11941">
    <property type="entry name" value="ENOYL-COA HYDRATASE-RELATED"/>
    <property type="match status" value="1"/>
</dbReference>
<evidence type="ECO:0000313" key="7">
    <source>
        <dbReference type="Proteomes" id="UP001494902"/>
    </source>
</evidence>
<evidence type="ECO:0000256" key="1">
    <source>
        <dbReference type="ARBA" id="ARBA00005254"/>
    </source>
</evidence>
<gene>
    <name evidence="6" type="ORF">WIS52_19415</name>
</gene>
<protein>
    <submittedName>
        <fullName evidence="6">Enoyl-CoA hydratase-related protein</fullName>
    </submittedName>
</protein>
<dbReference type="InterPro" id="IPR018376">
    <property type="entry name" value="Enoyl-CoA_hyd/isom_CS"/>
</dbReference>
<dbReference type="PANTHER" id="PTHR11941:SF169">
    <property type="entry name" value="(7AS)-7A-METHYL-1,5-DIOXO-2,3,5,6,7,7A-HEXAHYDRO-1H-INDENE-CARBOXYL-COA HYDROLASE"/>
    <property type="match status" value="1"/>
</dbReference>
<dbReference type="PROSITE" id="PS00166">
    <property type="entry name" value="ENOYL_COA_HYDRATASE"/>
    <property type="match status" value="1"/>
</dbReference>
<dbReference type="Gene3D" id="1.10.12.10">
    <property type="entry name" value="Lyase 2-enoyl-coa Hydratase, Chain A, domain 2"/>
    <property type="match status" value="1"/>
</dbReference>